<dbReference type="Proteomes" id="UP000597761">
    <property type="component" value="Unassembled WGS sequence"/>
</dbReference>
<organism evidence="3 4">
    <name type="scientific">Tersicoccus solisilvae</name>
    <dbReference type="NCBI Taxonomy" id="1882339"/>
    <lineage>
        <taxon>Bacteria</taxon>
        <taxon>Bacillati</taxon>
        <taxon>Actinomycetota</taxon>
        <taxon>Actinomycetes</taxon>
        <taxon>Micrococcales</taxon>
        <taxon>Micrococcaceae</taxon>
        <taxon>Tersicoccus</taxon>
    </lineage>
</organism>
<gene>
    <name evidence="3" type="ORF">GCM10011512_21780</name>
</gene>
<comment type="caution">
    <text evidence="3">The sequence shown here is derived from an EMBL/GenBank/DDBJ whole genome shotgun (WGS) entry which is preliminary data.</text>
</comment>
<name>A0ABQ1PCB4_9MICC</name>
<dbReference type="InterPro" id="IPR043129">
    <property type="entry name" value="ATPase_NBD"/>
</dbReference>
<dbReference type="EMBL" id="BMJI01000014">
    <property type="protein sequence ID" value="GGC94413.1"/>
    <property type="molecule type" value="Genomic_DNA"/>
</dbReference>
<proteinExistence type="inferred from homology"/>
<keyword evidence="4" id="KW-1185">Reference proteome</keyword>
<evidence type="ECO:0000313" key="4">
    <source>
        <dbReference type="Proteomes" id="UP000597761"/>
    </source>
</evidence>
<dbReference type="InterPro" id="IPR000600">
    <property type="entry name" value="ROK"/>
</dbReference>
<protein>
    <submittedName>
        <fullName evidence="3">Polyphosphate glucokinase</fullName>
    </submittedName>
</protein>
<dbReference type="PANTHER" id="PTHR18964:SF146">
    <property type="entry name" value="POLYPHOSPHATE GLUCOKINASE"/>
    <property type="match status" value="1"/>
</dbReference>
<dbReference type="Gene3D" id="3.30.420.40">
    <property type="match status" value="2"/>
</dbReference>
<accession>A0ABQ1PCB4</accession>
<evidence type="ECO:0000256" key="2">
    <source>
        <dbReference type="SAM" id="MobiDB-lite"/>
    </source>
</evidence>
<dbReference type="NCBIfam" id="NF045942">
    <property type="entry name" value="PolPhglucPhase"/>
    <property type="match status" value="1"/>
</dbReference>
<reference evidence="4" key="1">
    <citation type="journal article" date="2019" name="Int. J. Syst. Evol. Microbiol.">
        <title>The Global Catalogue of Microorganisms (GCM) 10K type strain sequencing project: providing services to taxonomists for standard genome sequencing and annotation.</title>
        <authorList>
            <consortium name="The Broad Institute Genomics Platform"/>
            <consortium name="The Broad Institute Genome Sequencing Center for Infectious Disease"/>
            <person name="Wu L."/>
            <person name="Ma J."/>
        </authorList>
    </citation>
    <scope>NUCLEOTIDE SEQUENCE [LARGE SCALE GENOMIC DNA]</scope>
    <source>
        <strain evidence="4">CGMCC 1.15480</strain>
    </source>
</reference>
<sequence>MSHDDDAEKAIKQARKRAEKTEKDAARAAAAPSHHRFRGPVIGVDIGGTGIKGGIVDLAKGTLIGERFRIPTPSPSTPEAVADVVTEVVAELTGRPEGPEPEAPVGITFPAIIKNGVARSAANVDHSWIGTDVDKLMTEKLKRPVEVLNDADGAGLAEAQYGAGKGQLGVVLVITLGTGIGSAYIMDGKLVPNAELGHLEIDGYDAESRASATARERDGLSWEEYVPRLQRYFSHVEFLFSPELFIVGGGISKRSEDFLPKLDLQTRIVPATLKNNAGIVGAALHAALRFDWTKKKAKG</sequence>
<comment type="similarity">
    <text evidence="1">Belongs to the ROK (NagC/XylR) family.</text>
</comment>
<feature type="region of interest" description="Disordered" evidence="2">
    <location>
        <begin position="1"/>
        <end position="34"/>
    </location>
</feature>
<dbReference type="CDD" id="cd24058">
    <property type="entry name" value="ASKHA_NBD_ROK_PPGK"/>
    <property type="match status" value="1"/>
</dbReference>
<dbReference type="Pfam" id="PF00480">
    <property type="entry name" value="ROK"/>
    <property type="match status" value="1"/>
</dbReference>
<evidence type="ECO:0000256" key="1">
    <source>
        <dbReference type="ARBA" id="ARBA00006479"/>
    </source>
</evidence>
<dbReference type="PANTHER" id="PTHR18964">
    <property type="entry name" value="ROK (REPRESSOR, ORF, KINASE) FAMILY"/>
    <property type="match status" value="1"/>
</dbReference>
<evidence type="ECO:0000313" key="3">
    <source>
        <dbReference type="EMBL" id="GGC94413.1"/>
    </source>
</evidence>
<dbReference type="SUPFAM" id="SSF53067">
    <property type="entry name" value="Actin-like ATPase domain"/>
    <property type="match status" value="1"/>
</dbReference>
<feature type="compositionally biased region" description="Basic and acidic residues" evidence="2">
    <location>
        <begin position="1"/>
        <end position="11"/>
    </location>
</feature>